<protein>
    <recommendedName>
        <fullName evidence="4">DUF3300 domain-containing protein</fullName>
    </recommendedName>
</protein>
<evidence type="ECO:0000256" key="1">
    <source>
        <dbReference type="SAM" id="SignalP"/>
    </source>
</evidence>
<dbReference type="EMBL" id="AP027142">
    <property type="protein sequence ID" value="BDV35739.1"/>
    <property type="molecule type" value="Genomic_DNA"/>
</dbReference>
<evidence type="ECO:0008006" key="4">
    <source>
        <dbReference type="Google" id="ProtNLM"/>
    </source>
</evidence>
<evidence type="ECO:0000313" key="2">
    <source>
        <dbReference type="EMBL" id="BDV35739.1"/>
    </source>
</evidence>
<name>A0ABM8ECJ0_9HYPH</name>
<gene>
    <name evidence="2" type="ORF">SS37A_32680</name>
</gene>
<keyword evidence="1" id="KW-0732">Signal</keyword>
<dbReference type="Proteomes" id="UP001317629">
    <property type="component" value="Chromosome"/>
</dbReference>
<organism evidence="2 3">
    <name type="scientific">Methylocystis iwaonis</name>
    <dbReference type="NCBI Taxonomy" id="2885079"/>
    <lineage>
        <taxon>Bacteria</taxon>
        <taxon>Pseudomonadati</taxon>
        <taxon>Pseudomonadota</taxon>
        <taxon>Alphaproteobacteria</taxon>
        <taxon>Hyphomicrobiales</taxon>
        <taxon>Methylocystaceae</taxon>
        <taxon>Methylocystis</taxon>
    </lineage>
</organism>
<evidence type="ECO:0000313" key="3">
    <source>
        <dbReference type="Proteomes" id="UP001317629"/>
    </source>
</evidence>
<feature type="signal peptide" evidence="1">
    <location>
        <begin position="1"/>
        <end position="26"/>
    </location>
</feature>
<proteinExistence type="predicted"/>
<dbReference type="RefSeq" id="WP_281929251.1">
    <property type="nucleotide sequence ID" value="NZ_AP027142.1"/>
</dbReference>
<accession>A0ABM8ECJ0</accession>
<feature type="chain" id="PRO_5046883643" description="DUF3300 domain-containing protein" evidence="1">
    <location>
        <begin position="27"/>
        <end position="119"/>
    </location>
</feature>
<sequence length="119" mass="13406">MNPVKFAVAAAFACGAAAMAPSAASAMPIANVDLAPAPQIEDVAAVRVCNAYGHCWWRATGPYYGYRRPYYGAYRYGWRRPYGYHYGWRHPHYRHYGYGWRGGHGGGWHHGFGGRGHWR</sequence>
<reference evidence="2 3" key="1">
    <citation type="journal article" date="2023" name="Int. J. Syst. Evol. Microbiol.">
        <title>Methylocystis iwaonis sp. nov., a type II methane-oxidizing bacterium from surface soil of a rice paddy field in Japan, and emended description of the genus Methylocystis (ex Whittenbury et al. 1970) Bowman et al. 1993.</title>
        <authorList>
            <person name="Kaise H."/>
            <person name="Sawadogo J.B."/>
            <person name="Alam M.S."/>
            <person name="Ueno C."/>
            <person name="Dianou D."/>
            <person name="Shinjo R."/>
            <person name="Asakawa S."/>
        </authorList>
    </citation>
    <scope>NUCLEOTIDE SEQUENCE [LARGE SCALE GENOMIC DNA]</scope>
    <source>
        <strain evidence="2 3">SS37A-Re</strain>
    </source>
</reference>
<keyword evidence="3" id="KW-1185">Reference proteome</keyword>